<evidence type="ECO:0000313" key="2">
    <source>
        <dbReference type="EMBL" id="SMF51244.1"/>
    </source>
</evidence>
<feature type="transmembrane region" description="Helical" evidence="1">
    <location>
        <begin position="34"/>
        <end position="54"/>
    </location>
</feature>
<evidence type="ECO:0000313" key="3">
    <source>
        <dbReference type="Proteomes" id="UP000192936"/>
    </source>
</evidence>
<protein>
    <submittedName>
        <fullName evidence="2">Uncharacterized protein</fullName>
    </submittedName>
</protein>
<sequence length="89" mass="9972">MDVMKSAVYLLCFAASLLCMVLLLRSYLRSHSRLLLWSTLCFVGLAINNLLLFIDVVVLPTEVDLLPFRHLSALAGVGILLYGFIWDAE</sequence>
<dbReference type="RefSeq" id="WP_208621192.1">
    <property type="nucleotide sequence ID" value="NZ_FXAK01000005.1"/>
</dbReference>
<dbReference type="Proteomes" id="UP000192936">
    <property type="component" value="Unassembled WGS sequence"/>
</dbReference>
<dbReference type="AlphaFoldDB" id="A0A1X7FG56"/>
<dbReference type="Pfam" id="PF19447">
    <property type="entry name" value="DUF5985"/>
    <property type="match status" value="1"/>
</dbReference>
<feature type="transmembrane region" description="Helical" evidence="1">
    <location>
        <begin position="6"/>
        <end position="27"/>
    </location>
</feature>
<dbReference type="EMBL" id="FXAK01000005">
    <property type="protein sequence ID" value="SMF51244.1"/>
    <property type="molecule type" value="Genomic_DNA"/>
</dbReference>
<proteinExistence type="predicted"/>
<feature type="transmembrane region" description="Helical" evidence="1">
    <location>
        <begin position="66"/>
        <end position="85"/>
    </location>
</feature>
<gene>
    <name evidence="2" type="ORF">SAMN02982917_2778</name>
</gene>
<dbReference type="InterPro" id="IPR046027">
    <property type="entry name" value="DUF5985"/>
</dbReference>
<keyword evidence="1" id="KW-0472">Membrane</keyword>
<accession>A0A1X7FG56</accession>
<reference evidence="2 3" key="1">
    <citation type="submission" date="2017-04" db="EMBL/GenBank/DDBJ databases">
        <authorList>
            <person name="Afonso C.L."/>
            <person name="Miller P.J."/>
            <person name="Scott M.A."/>
            <person name="Spackman E."/>
            <person name="Goraichik I."/>
            <person name="Dimitrov K.M."/>
            <person name="Suarez D.L."/>
            <person name="Swayne D.E."/>
        </authorList>
    </citation>
    <scope>NUCLEOTIDE SEQUENCE [LARGE SCALE GENOMIC DNA]</scope>
    <source>
        <strain evidence="2 3">A2P</strain>
    </source>
</reference>
<dbReference type="STRING" id="286727.SAMN02982917_2778"/>
<evidence type="ECO:0000256" key="1">
    <source>
        <dbReference type="SAM" id="Phobius"/>
    </source>
</evidence>
<keyword evidence="1" id="KW-1133">Transmembrane helix</keyword>
<keyword evidence="1" id="KW-0812">Transmembrane</keyword>
<name>A0A1X7FG56_9PROT</name>
<organism evidence="2 3">
    <name type="scientific">Azospirillum oryzae</name>
    <dbReference type="NCBI Taxonomy" id="286727"/>
    <lineage>
        <taxon>Bacteria</taxon>
        <taxon>Pseudomonadati</taxon>
        <taxon>Pseudomonadota</taxon>
        <taxon>Alphaproteobacteria</taxon>
        <taxon>Rhodospirillales</taxon>
        <taxon>Azospirillaceae</taxon>
        <taxon>Azospirillum</taxon>
    </lineage>
</organism>